<dbReference type="GO" id="GO:0016874">
    <property type="term" value="F:ligase activity"/>
    <property type="evidence" value="ECO:0007669"/>
    <property type="project" value="UniProtKB-KW"/>
</dbReference>
<evidence type="ECO:0000256" key="3">
    <source>
        <dbReference type="ARBA" id="ARBA00022840"/>
    </source>
</evidence>
<dbReference type="InterPro" id="IPR013815">
    <property type="entry name" value="ATP_grasp_subdomain_1"/>
</dbReference>
<evidence type="ECO:0000313" key="7">
    <source>
        <dbReference type="Proteomes" id="UP000018126"/>
    </source>
</evidence>
<accession>V6QCL4</accession>
<gene>
    <name evidence="6" type="ORF">T233_00626</name>
</gene>
<dbReference type="PANTHER" id="PTHR43585">
    <property type="entry name" value="FUMIPYRROLE BIOSYNTHESIS PROTEIN C"/>
    <property type="match status" value="1"/>
</dbReference>
<name>V6QCL4_9ENTE</name>
<dbReference type="InterPro" id="IPR011761">
    <property type="entry name" value="ATP-grasp"/>
</dbReference>
<dbReference type="eggNOG" id="COG0151">
    <property type="taxonomic scope" value="Bacteria"/>
</dbReference>
<dbReference type="GO" id="GO:0046872">
    <property type="term" value="F:metal ion binding"/>
    <property type="evidence" value="ECO:0007669"/>
    <property type="project" value="InterPro"/>
</dbReference>
<dbReference type="SUPFAM" id="SSF56059">
    <property type="entry name" value="Glutathione synthetase ATP-binding domain-like"/>
    <property type="match status" value="1"/>
</dbReference>
<feature type="domain" description="ATP-grasp" evidence="5">
    <location>
        <begin position="108"/>
        <end position="297"/>
    </location>
</feature>
<evidence type="ECO:0000256" key="4">
    <source>
        <dbReference type="PROSITE-ProRule" id="PRU00409"/>
    </source>
</evidence>
<evidence type="ECO:0000256" key="2">
    <source>
        <dbReference type="ARBA" id="ARBA00022741"/>
    </source>
</evidence>
<protein>
    <recommendedName>
        <fullName evidence="5">ATP-grasp domain-containing protein</fullName>
    </recommendedName>
</protein>
<evidence type="ECO:0000313" key="6">
    <source>
        <dbReference type="EMBL" id="EST90323.1"/>
    </source>
</evidence>
<dbReference type="PROSITE" id="PS50975">
    <property type="entry name" value="ATP_GRASP"/>
    <property type="match status" value="1"/>
</dbReference>
<dbReference type="InterPro" id="IPR052032">
    <property type="entry name" value="ATP-dep_AA_Ligase"/>
</dbReference>
<dbReference type="PATRIC" id="fig|1408226.3.peg.610"/>
<evidence type="ECO:0000259" key="5">
    <source>
        <dbReference type="PROSITE" id="PS50975"/>
    </source>
</evidence>
<keyword evidence="7" id="KW-1185">Reference proteome</keyword>
<keyword evidence="1" id="KW-0436">Ligase</keyword>
<sequence>MKNVLILGVASVQYDAIKTLNSMGYTTHAVAMAKDGPGADEAHYFKEINILDEEKIIDYINDNNIDVVYSVGSDMAMPVVNSISEKLGLPHFVSQETAKICNNKDLMRQTLGANFDGNLRFQIIEDTEEEVKLDYPFIMKPTDSQGQRGIVLVHDYEQFLEQFKDVKKYSRSGLVILEQYISGPELSVNGYMLNGKLVFLEESDRETWPEYTGLIHKHIVPSVELPHTNKAYLKSIIEKACNKLSIKNGPFYVQMKLENQMPYIIEITPRLDGCHMWKLLTYYTELNLLELTFEHLLENKVDKLKDYNAKNDNYVLEFICQAPNTEADYEEYQEDINKSIESFMYYNQGDVIRPVNNKYEKIGYMIYRGSN</sequence>
<proteinExistence type="predicted"/>
<comment type="caution">
    <text evidence="6">The sequence shown here is derived from an EMBL/GenBank/DDBJ whole genome shotgun (WGS) entry which is preliminary data.</text>
</comment>
<evidence type="ECO:0000256" key="1">
    <source>
        <dbReference type="ARBA" id="ARBA00022598"/>
    </source>
</evidence>
<dbReference type="Proteomes" id="UP000018126">
    <property type="component" value="Unassembled WGS sequence"/>
</dbReference>
<dbReference type="RefSeq" id="WP_023605970.1">
    <property type="nucleotide sequence ID" value="NZ_AYSH01000008.1"/>
</dbReference>
<dbReference type="GO" id="GO:0005524">
    <property type="term" value="F:ATP binding"/>
    <property type="evidence" value="ECO:0007669"/>
    <property type="project" value="UniProtKB-UniRule"/>
</dbReference>
<dbReference type="EMBL" id="AYSH01000008">
    <property type="protein sequence ID" value="EST90323.1"/>
    <property type="molecule type" value="Genomic_DNA"/>
</dbReference>
<dbReference type="STRING" id="1408226.T233_00626"/>
<dbReference type="AlphaFoldDB" id="V6QCL4"/>
<dbReference type="Gene3D" id="3.40.50.20">
    <property type="match status" value="1"/>
</dbReference>
<keyword evidence="2 4" id="KW-0547">Nucleotide-binding</keyword>
<dbReference type="Pfam" id="PF13535">
    <property type="entry name" value="ATP-grasp_4"/>
    <property type="match status" value="1"/>
</dbReference>
<dbReference type="Gene3D" id="3.30.1490.20">
    <property type="entry name" value="ATP-grasp fold, A domain"/>
    <property type="match status" value="1"/>
</dbReference>
<keyword evidence="3 4" id="KW-0067">ATP-binding</keyword>
<dbReference type="Gene3D" id="3.30.470.20">
    <property type="entry name" value="ATP-grasp fold, B domain"/>
    <property type="match status" value="1"/>
</dbReference>
<reference evidence="6 7" key="1">
    <citation type="journal article" date="2013" name="Genome Announc.">
        <title>High-Quality Draft Genome Sequence of Vagococcus lutrae Strain LBD1, Isolated from the Largemouth Bass Micropterus salmoides.</title>
        <authorList>
            <person name="Lebreton F."/>
            <person name="Valentino M.D."/>
            <person name="Duncan L.B."/>
            <person name="Zeng Q."/>
            <person name="Manson McGuire A."/>
            <person name="Earl A.M."/>
            <person name="Gilmore M.S."/>
        </authorList>
    </citation>
    <scope>NUCLEOTIDE SEQUENCE [LARGE SCALE GENOMIC DNA]</scope>
    <source>
        <strain evidence="6 7">LBD1</strain>
    </source>
</reference>
<dbReference type="PANTHER" id="PTHR43585:SF2">
    <property type="entry name" value="ATP-GRASP ENZYME FSQD"/>
    <property type="match status" value="1"/>
</dbReference>
<organism evidence="6 7">
    <name type="scientific">Vagococcus lutrae LBD1</name>
    <dbReference type="NCBI Taxonomy" id="1408226"/>
    <lineage>
        <taxon>Bacteria</taxon>
        <taxon>Bacillati</taxon>
        <taxon>Bacillota</taxon>
        <taxon>Bacilli</taxon>
        <taxon>Lactobacillales</taxon>
        <taxon>Enterococcaceae</taxon>
        <taxon>Vagococcus</taxon>
    </lineage>
</organism>